<sequence length="542" mass="61709">MQGKRTRSSRCRDSEGIIRLLQIERMRKCKEKGLGVVDADAVRELFVCYKCNYVANCTADLMSHLNEDKCESIESADLIMCEYCNASFVKAESLDDHIIKKHPDFIASVSRKIIQCPKCDFKSISKYKIRRHISGVHPGSKGNRNVCAHCSSTFKKPESLDDHIVKIHPTFMSSVNRKIYECTICPLKTIWKGKLEKHMTNVHLKSASVLSIPCTYCIKIFKSQQSLDEHIVKKHPDCCGSIVSKLHECSICPFKSTAKGRLEKHMMNVHPITASDLFIRCMHCEAVFKSKASLDDHVVKKHPDRSASVTRKILECPICPFKTIAKAKLESHTMIYHPNAATNLFIACMHCEDVFKSKELLDDHIVRKHPDFIAAVSRKIHQCPKCTFKTVKKYKIERHMTAAHPDSNTTMSVCAHCKSTFKKPESLDDHIIKTHPTFIESVKRKIHECTKCEFKTISKSSLERHMMGSHPKAASNLFVSCVHCDKVFKSKALLDDHIVKKHPDYSASVTRKIYECPICPYKSVRKTDSDKHMAIHPETAQL</sequence>
<dbReference type="SMART" id="SM00355">
    <property type="entry name" value="ZnF_C2H2"/>
    <property type="match status" value="15"/>
</dbReference>
<proteinExistence type="predicted"/>
<gene>
    <name evidence="6" type="ORF">ACAOBT_LOCUS14242</name>
</gene>
<evidence type="ECO:0000259" key="5">
    <source>
        <dbReference type="PROSITE" id="PS00028"/>
    </source>
</evidence>
<accession>A0A9P0KRK2</accession>
<evidence type="ECO:0000256" key="3">
    <source>
        <dbReference type="ARBA" id="ARBA00022771"/>
    </source>
</evidence>
<dbReference type="SUPFAM" id="SSF57667">
    <property type="entry name" value="beta-beta-alpha zinc fingers"/>
    <property type="match status" value="1"/>
</dbReference>
<feature type="domain" description="C2H2-type" evidence="5">
    <location>
        <begin position="348"/>
        <end position="369"/>
    </location>
</feature>
<dbReference type="InterPro" id="IPR013087">
    <property type="entry name" value="Znf_C2H2_type"/>
</dbReference>
<organism evidence="6 7">
    <name type="scientific">Acanthoscelides obtectus</name>
    <name type="common">Bean weevil</name>
    <name type="synonym">Bruchus obtectus</name>
    <dbReference type="NCBI Taxonomy" id="200917"/>
    <lineage>
        <taxon>Eukaryota</taxon>
        <taxon>Metazoa</taxon>
        <taxon>Ecdysozoa</taxon>
        <taxon>Arthropoda</taxon>
        <taxon>Hexapoda</taxon>
        <taxon>Insecta</taxon>
        <taxon>Pterygota</taxon>
        <taxon>Neoptera</taxon>
        <taxon>Endopterygota</taxon>
        <taxon>Coleoptera</taxon>
        <taxon>Polyphaga</taxon>
        <taxon>Cucujiformia</taxon>
        <taxon>Chrysomeloidea</taxon>
        <taxon>Chrysomelidae</taxon>
        <taxon>Bruchinae</taxon>
        <taxon>Bruchini</taxon>
        <taxon>Acanthoscelides</taxon>
    </lineage>
</organism>
<dbReference type="PANTHER" id="PTHR24379:SF121">
    <property type="entry name" value="C2H2-TYPE DOMAIN-CONTAINING PROTEIN"/>
    <property type="match status" value="1"/>
</dbReference>
<keyword evidence="4" id="KW-0862">Zinc</keyword>
<keyword evidence="3" id="KW-0863">Zinc-finger</keyword>
<feature type="domain" description="C2H2-type" evidence="5">
    <location>
        <begin position="414"/>
        <end position="435"/>
    </location>
</feature>
<feature type="domain" description="C2H2-type" evidence="5">
    <location>
        <begin position="147"/>
        <end position="168"/>
    </location>
</feature>
<keyword evidence="2" id="KW-0677">Repeat</keyword>
<dbReference type="InterPro" id="IPR036236">
    <property type="entry name" value="Znf_C2H2_sf"/>
</dbReference>
<dbReference type="AlphaFoldDB" id="A0A9P0KRK2"/>
<comment type="caution">
    <text evidence="6">The sequence shown here is derived from an EMBL/GenBank/DDBJ whole genome shotgun (WGS) entry which is preliminary data.</text>
</comment>
<name>A0A9P0KRK2_ACAOB</name>
<dbReference type="Pfam" id="PF00096">
    <property type="entry name" value="zf-C2H2"/>
    <property type="match status" value="1"/>
</dbReference>
<evidence type="ECO:0000256" key="2">
    <source>
        <dbReference type="ARBA" id="ARBA00022737"/>
    </source>
</evidence>
<keyword evidence="1" id="KW-0479">Metal-binding</keyword>
<feature type="domain" description="C2H2-type" evidence="5">
    <location>
        <begin position="214"/>
        <end position="235"/>
    </location>
</feature>
<keyword evidence="7" id="KW-1185">Reference proteome</keyword>
<dbReference type="GO" id="GO:0008270">
    <property type="term" value="F:zinc ion binding"/>
    <property type="evidence" value="ECO:0007669"/>
    <property type="project" value="UniProtKB-KW"/>
</dbReference>
<evidence type="ECO:0000256" key="1">
    <source>
        <dbReference type="ARBA" id="ARBA00022723"/>
    </source>
</evidence>
<reference evidence="6" key="1">
    <citation type="submission" date="2022-03" db="EMBL/GenBank/DDBJ databases">
        <authorList>
            <person name="Sayadi A."/>
        </authorList>
    </citation>
    <scope>NUCLEOTIDE SEQUENCE</scope>
</reference>
<dbReference type="Proteomes" id="UP001152888">
    <property type="component" value="Unassembled WGS sequence"/>
</dbReference>
<evidence type="ECO:0000313" key="7">
    <source>
        <dbReference type="Proteomes" id="UP001152888"/>
    </source>
</evidence>
<evidence type="ECO:0000313" key="6">
    <source>
        <dbReference type="EMBL" id="CAH1980914.1"/>
    </source>
</evidence>
<feature type="domain" description="C2H2-type" evidence="5">
    <location>
        <begin position="81"/>
        <end position="102"/>
    </location>
</feature>
<dbReference type="OrthoDB" id="3561125at2759"/>
<protein>
    <recommendedName>
        <fullName evidence="5">C2H2-type domain-containing protein</fullName>
    </recommendedName>
</protein>
<feature type="domain" description="C2H2-type" evidence="5">
    <location>
        <begin position="281"/>
        <end position="302"/>
    </location>
</feature>
<evidence type="ECO:0000256" key="4">
    <source>
        <dbReference type="ARBA" id="ARBA00022833"/>
    </source>
</evidence>
<dbReference type="PANTHER" id="PTHR24379">
    <property type="entry name" value="KRAB AND ZINC FINGER DOMAIN-CONTAINING"/>
    <property type="match status" value="1"/>
</dbReference>
<dbReference type="PROSITE" id="PS00028">
    <property type="entry name" value="ZINC_FINGER_C2H2_1"/>
    <property type="match status" value="7"/>
</dbReference>
<dbReference type="EMBL" id="CAKOFQ010006901">
    <property type="protein sequence ID" value="CAH1980914.1"/>
    <property type="molecule type" value="Genomic_DNA"/>
</dbReference>
<dbReference type="Gene3D" id="3.30.160.60">
    <property type="entry name" value="Classic Zinc Finger"/>
    <property type="match status" value="7"/>
</dbReference>
<feature type="domain" description="C2H2-type" evidence="5">
    <location>
        <begin position="481"/>
        <end position="502"/>
    </location>
</feature>